<accession>A0A699Y7H2</accession>
<reference evidence="2 3" key="1">
    <citation type="submission" date="2020-02" db="EMBL/GenBank/DDBJ databases">
        <title>Draft genome sequence of Haematococcus lacustris strain NIES-144.</title>
        <authorList>
            <person name="Morimoto D."/>
            <person name="Nakagawa S."/>
            <person name="Yoshida T."/>
            <person name="Sawayama S."/>
        </authorList>
    </citation>
    <scope>NUCLEOTIDE SEQUENCE [LARGE SCALE GENOMIC DNA]</scope>
    <source>
        <strain evidence="2 3">NIES-144</strain>
    </source>
</reference>
<feature type="compositionally biased region" description="Basic residues" evidence="1">
    <location>
        <begin position="7"/>
        <end position="44"/>
    </location>
</feature>
<evidence type="ECO:0000313" key="2">
    <source>
        <dbReference type="EMBL" id="GFH06130.1"/>
    </source>
</evidence>
<keyword evidence="3" id="KW-1185">Reference proteome</keyword>
<sequence>MSQRQTQMKRLRRRQKMSQRQTQMKRLRRRQRQTQMKRLRRRQKMSQMQTQMKRLRRRQMQTQMKRLRRRQKMSLRQTQKKRRRRSQRQKISLGQTRRKKRHRTYKQYHNLDTLPIEVPIHSPGVICSTAAYEPALSGYALGVGFDYRLLYMPLSSHIRWLQDCVGSTWAAGQKWIKVYWSGWLSCQPELGTLRLGQSAAERPPTKGQEATAG</sequence>
<feature type="region of interest" description="Disordered" evidence="1">
    <location>
        <begin position="1"/>
        <end position="103"/>
    </location>
</feature>
<name>A0A699Y7H2_HAELA</name>
<dbReference type="AlphaFoldDB" id="A0A699Y7H2"/>
<feature type="compositionally biased region" description="Basic residues" evidence="1">
    <location>
        <begin position="53"/>
        <end position="88"/>
    </location>
</feature>
<evidence type="ECO:0000313" key="3">
    <source>
        <dbReference type="Proteomes" id="UP000485058"/>
    </source>
</evidence>
<gene>
    <name evidence="2" type="ORF">HaLaN_00709</name>
</gene>
<dbReference type="EMBL" id="BLLF01000023">
    <property type="protein sequence ID" value="GFH06130.1"/>
    <property type="molecule type" value="Genomic_DNA"/>
</dbReference>
<proteinExistence type="predicted"/>
<organism evidence="2 3">
    <name type="scientific">Haematococcus lacustris</name>
    <name type="common">Green alga</name>
    <name type="synonym">Haematococcus pluvialis</name>
    <dbReference type="NCBI Taxonomy" id="44745"/>
    <lineage>
        <taxon>Eukaryota</taxon>
        <taxon>Viridiplantae</taxon>
        <taxon>Chlorophyta</taxon>
        <taxon>core chlorophytes</taxon>
        <taxon>Chlorophyceae</taxon>
        <taxon>CS clade</taxon>
        <taxon>Chlamydomonadales</taxon>
        <taxon>Haematococcaceae</taxon>
        <taxon>Haematococcus</taxon>
    </lineage>
</organism>
<dbReference type="Proteomes" id="UP000485058">
    <property type="component" value="Unassembled WGS sequence"/>
</dbReference>
<protein>
    <submittedName>
        <fullName evidence="2">Uncharacterized protein</fullName>
    </submittedName>
</protein>
<comment type="caution">
    <text evidence="2">The sequence shown here is derived from an EMBL/GenBank/DDBJ whole genome shotgun (WGS) entry which is preliminary data.</text>
</comment>
<evidence type="ECO:0000256" key="1">
    <source>
        <dbReference type="SAM" id="MobiDB-lite"/>
    </source>
</evidence>